<dbReference type="PANTHER" id="PTHR36124">
    <property type="match status" value="1"/>
</dbReference>
<dbReference type="GO" id="GO:0016491">
    <property type="term" value="F:oxidoreductase activity"/>
    <property type="evidence" value="ECO:0007669"/>
    <property type="project" value="InterPro"/>
</dbReference>
<keyword evidence="3" id="KW-1185">Reference proteome</keyword>
<dbReference type="Proteomes" id="UP000297716">
    <property type="component" value="Unassembled WGS sequence"/>
</dbReference>
<comment type="caution">
    <text evidence="2">The sequence shown here is derived from an EMBL/GenBank/DDBJ whole genome shotgun (WGS) entry which is preliminary data.</text>
</comment>
<evidence type="ECO:0000313" key="3">
    <source>
        <dbReference type="Proteomes" id="UP000297716"/>
    </source>
</evidence>
<proteinExistence type="predicted"/>
<gene>
    <name evidence="2" type="ORF">E0Z10_g6492</name>
</gene>
<protein>
    <recommendedName>
        <fullName evidence="1">ER-bound oxygenase mpaB/mpaB'/Rubber oxygenase catalytic domain-containing protein</fullName>
    </recommendedName>
</protein>
<feature type="domain" description="ER-bound oxygenase mpaB/mpaB'/Rubber oxygenase catalytic" evidence="1">
    <location>
        <begin position="81"/>
        <end position="158"/>
    </location>
</feature>
<dbReference type="InterPro" id="IPR018713">
    <property type="entry name" value="MPAB/Lcp_cat_dom"/>
</dbReference>
<evidence type="ECO:0000259" key="1">
    <source>
        <dbReference type="Pfam" id="PF09995"/>
    </source>
</evidence>
<dbReference type="OrthoDB" id="4636876at2759"/>
<accession>A0A4Z0YG06</accession>
<dbReference type="EMBL" id="SKBN01000135">
    <property type="protein sequence ID" value="TGJ82277.1"/>
    <property type="molecule type" value="Genomic_DNA"/>
</dbReference>
<organism evidence="2 3">
    <name type="scientific">Xylaria hypoxylon</name>
    <dbReference type="NCBI Taxonomy" id="37992"/>
    <lineage>
        <taxon>Eukaryota</taxon>
        <taxon>Fungi</taxon>
        <taxon>Dikarya</taxon>
        <taxon>Ascomycota</taxon>
        <taxon>Pezizomycotina</taxon>
        <taxon>Sordariomycetes</taxon>
        <taxon>Xylariomycetidae</taxon>
        <taxon>Xylariales</taxon>
        <taxon>Xylariaceae</taxon>
        <taxon>Xylaria</taxon>
    </lineage>
</organism>
<name>A0A4Z0YG06_9PEZI</name>
<evidence type="ECO:0000313" key="2">
    <source>
        <dbReference type="EMBL" id="TGJ82277.1"/>
    </source>
</evidence>
<dbReference type="Pfam" id="PF09995">
    <property type="entry name" value="MPAB_Lcp_cat"/>
    <property type="match status" value="1"/>
</dbReference>
<dbReference type="AlphaFoldDB" id="A0A4Z0YG06"/>
<sequence length="159" mass="17483">MENAIGRHCKTQSGVTVASLVDTWPKASIPSIIHPSIHPSSINRPTHRPSSNTAALFLTILCKPKPTRSGVAPADLLGRPTAPATRAAIARVSRIHGRYRPQGTMSDEDLLYVLSLFAVEPTRWVERFEWRAMDARERGALAVLWRWVGGELGIPVESV</sequence>
<dbReference type="PANTHER" id="PTHR36124:SF1">
    <property type="entry name" value="ER-BOUND OXYGENASE MPAB_MPAB'_RUBBER OXYGENASE CATALYTIC DOMAIN-CONTAINING PROTEIN"/>
    <property type="match status" value="1"/>
</dbReference>
<dbReference type="InterPro" id="IPR046366">
    <property type="entry name" value="MPAB"/>
</dbReference>
<dbReference type="STRING" id="37992.A0A4Z0YG06"/>
<reference evidence="2 3" key="1">
    <citation type="submission" date="2019-03" db="EMBL/GenBank/DDBJ databases">
        <title>Draft genome sequence of Xylaria hypoxylon DSM 108379, a ubiquitous saprotrophic-parasitic fungi on hardwood.</title>
        <authorList>
            <person name="Buettner E."/>
            <person name="Leonhardt S."/>
            <person name="Gebauer A.M."/>
            <person name="Liers C."/>
            <person name="Hofrichter M."/>
            <person name="Kellner H."/>
        </authorList>
    </citation>
    <scope>NUCLEOTIDE SEQUENCE [LARGE SCALE GENOMIC DNA]</scope>
    <source>
        <strain evidence="2 3">DSM 108379</strain>
    </source>
</reference>